<organism evidence="2 3">
    <name type="scientific">Trachymyrmex cornetzi</name>
    <dbReference type="NCBI Taxonomy" id="471704"/>
    <lineage>
        <taxon>Eukaryota</taxon>
        <taxon>Metazoa</taxon>
        <taxon>Ecdysozoa</taxon>
        <taxon>Arthropoda</taxon>
        <taxon>Hexapoda</taxon>
        <taxon>Insecta</taxon>
        <taxon>Pterygota</taxon>
        <taxon>Neoptera</taxon>
        <taxon>Endopterygota</taxon>
        <taxon>Hymenoptera</taxon>
        <taxon>Apocrita</taxon>
        <taxon>Aculeata</taxon>
        <taxon>Formicoidea</taxon>
        <taxon>Formicidae</taxon>
        <taxon>Myrmicinae</taxon>
        <taxon>Trachymyrmex</taxon>
    </lineage>
</organism>
<dbReference type="InterPro" id="IPR040676">
    <property type="entry name" value="DUF5641"/>
</dbReference>
<name>A0A151IZ00_9HYME</name>
<feature type="domain" description="DUF5641" evidence="1">
    <location>
        <begin position="246"/>
        <end position="337"/>
    </location>
</feature>
<dbReference type="GO" id="GO:0071897">
    <property type="term" value="P:DNA biosynthetic process"/>
    <property type="evidence" value="ECO:0007669"/>
    <property type="project" value="UniProtKB-ARBA"/>
</dbReference>
<dbReference type="SUPFAM" id="SSF56672">
    <property type="entry name" value="DNA/RNA polymerases"/>
    <property type="match status" value="1"/>
</dbReference>
<keyword evidence="3" id="KW-1185">Reference proteome</keyword>
<reference evidence="2 3" key="1">
    <citation type="submission" date="2015-09" db="EMBL/GenBank/DDBJ databases">
        <title>Trachymyrmex cornetzi WGS genome.</title>
        <authorList>
            <person name="Nygaard S."/>
            <person name="Hu H."/>
            <person name="Boomsma J."/>
            <person name="Zhang G."/>
        </authorList>
    </citation>
    <scope>NUCLEOTIDE SEQUENCE [LARGE SCALE GENOMIC DNA]</scope>
    <source>
        <strain evidence="2">Tcor2-1</strain>
        <tissue evidence="2">Whole body</tissue>
    </source>
</reference>
<dbReference type="Pfam" id="PF18701">
    <property type="entry name" value="DUF5641"/>
    <property type="match status" value="1"/>
</dbReference>
<dbReference type="SUPFAM" id="SSF53098">
    <property type="entry name" value="Ribonuclease H-like"/>
    <property type="match status" value="1"/>
</dbReference>
<gene>
    <name evidence="2" type="ORF">ALC57_13816</name>
</gene>
<evidence type="ECO:0000313" key="2">
    <source>
        <dbReference type="EMBL" id="KYN13986.1"/>
    </source>
</evidence>
<dbReference type="STRING" id="471704.A0A151IZ00"/>
<evidence type="ECO:0000259" key="1">
    <source>
        <dbReference type="Pfam" id="PF18701"/>
    </source>
</evidence>
<proteinExistence type="predicted"/>
<dbReference type="InterPro" id="IPR036397">
    <property type="entry name" value="RNaseH_sf"/>
</dbReference>
<dbReference type="EMBL" id="KQ980730">
    <property type="protein sequence ID" value="KYN13986.1"/>
    <property type="molecule type" value="Genomic_DNA"/>
</dbReference>
<dbReference type="Proteomes" id="UP000078492">
    <property type="component" value="Unassembled WGS sequence"/>
</dbReference>
<accession>A0A151IZ00</accession>
<dbReference type="GO" id="GO:0042575">
    <property type="term" value="C:DNA polymerase complex"/>
    <property type="evidence" value="ECO:0007669"/>
    <property type="project" value="UniProtKB-ARBA"/>
</dbReference>
<sequence length="340" mass="39352">MSYVAAAKYMGKSKSFVAKWVQQCKKTKNVDDLPERGSMFMKEYIELKHMKRADYSQGDKIRNFLPHHAVTKNDRTTTKIRVVFDASSKNLRSISLNDVLYKGPTLQSDLFTIVVRFRCFKYVLCADIKMMYRQILIHPLFVCMATKIVWHFIPARWPHYGGLWEAAVRSMKRHLKRTIGDTCLTVSELTTVLTQVEVIMNSRPLTPLSEDPNDLRAITPGHFLIGENLQAYPERDVRDLAVNRLSRLQHIEQIKQHFWSRWQKEYLSTCQQRNKWKADSGIKPAVGHLVLQKDSEALPLKWALARIHPGEDGVVRTVTVRTEKGTYKRAVVNICPLLEN</sequence>
<dbReference type="Gene3D" id="3.30.420.10">
    <property type="entry name" value="Ribonuclease H-like superfamily/Ribonuclease H"/>
    <property type="match status" value="1"/>
</dbReference>
<dbReference type="InterPro" id="IPR043502">
    <property type="entry name" value="DNA/RNA_pol_sf"/>
</dbReference>
<dbReference type="AlphaFoldDB" id="A0A151IZ00"/>
<dbReference type="GO" id="GO:0003676">
    <property type="term" value="F:nucleic acid binding"/>
    <property type="evidence" value="ECO:0007669"/>
    <property type="project" value="InterPro"/>
</dbReference>
<evidence type="ECO:0000313" key="3">
    <source>
        <dbReference type="Proteomes" id="UP000078492"/>
    </source>
</evidence>
<dbReference type="PANTHER" id="PTHR47331">
    <property type="entry name" value="PHD-TYPE DOMAIN-CONTAINING PROTEIN"/>
    <property type="match status" value="1"/>
</dbReference>
<dbReference type="InterPro" id="IPR012337">
    <property type="entry name" value="RNaseH-like_sf"/>
</dbReference>
<protein>
    <recommendedName>
        <fullName evidence="1">DUF5641 domain-containing protein</fullName>
    </recommendedName>
</protein>